<dbReference type="Proteomes" id="UP000667802">
    <property type="component" value="Unassembled WGS sequence"/>
</dbReference>
<evidence type="ECO:0000313" key="2">
    <source>
        <dbReference type="EMBL" id="MDR9894722.1"/>
    </source>
</evidence>
<sequence length="424" mass="48051">MKVLLSAYACEPEKGSEPAIGWNVARELAKYYDIWVLTSNCHRSGIEAELAHNPLPNLHFVYFDPFSWVLDWSQDRKTVQWGVQLHYYLWQIWAYFVVRKLHSEINFDLAHHVTYVQYARPSFISLLPIPFLWGSVGGGESAPKAFWQDFSLRGKIYESLRSLARWVGEHDPFVRLTARQSILAWATTEDTATRLRYLGAKNVQVYPAIALPKDELEICAEPTTLNSSPVRFISVGRFLHWKGFDLGVRAFAQSNLSKEVQYWLVGDGVEQQTLEELTIELGIAQSVKFWGKLSREETLQKLRECHVLVHPSLHDSGGGVCLEAMAAGLPVICLDLGGPSLQVTRETGFKIQAHTPEQAVSELATAMNCLAKDSELRSRMGRAGQHRIRESFVWESKGQFLASVYQDILNKTYPQAPPLMLDKT</sequence>
<comment type="caution">
    <text evidence="2">The sequence shown here is derived from an EMBL/GenBank/DDBJ whole genome shotgun (WGS) entry which is preliminary data.</text>
</comment>
<dbReference type="CDD" id="cd03801">
    <property type="entry name" value="GT4_PimA-like"/>
    <property type="match status" value="1"/>
</dbReference>
<dbReference type="Gene3D" id="3.40.50.2000">
    <property type="entry name" value="Glycogen Phosphorylase B"/>
    <property type="match status" value="2"/>
</dbReference>
<keyword evidence="3" id="KW-1185">Reference proteome</keyword>
<proteinExistence type="predicted"/>
<dbReference type="InterPro" id="IPR001296">
    <property type="entry name" value="Glyco_trans_1"/>
</dbReference>
<dbReference type="EMBL" id="JAALHA020000003">
    <property type="protein sequence ID" value="MDR9894722.1"/>
    <property type="molecule type" value="Genomic_DNA"/>
</dbReference>
<dbReference type="AlphaFoldDB" id="A0AAP5M8H1"/>
<gene>
    <name evidence="2" type="ORF">G7B40_009085</name>
</gene>
<evidence type="ECO:0000313" key="3">
    <source>
        <dbReference type="Proteomes" id="UP000667802"/>
    </source>
</evidence>
<accession>A0AAP5M8H1</accession>
<dbReference type="RefSeq" id="WP_208339753.1">
    <property type="nucleotide sequence ID" value="NZ_CAWQFN010000563.1"/>
</dbReference>
<dbReference type="SUPFAM" id="SSF53756">
    <property type="entry name" value="UDP-Glycosyltransferase/glycogen phosphorylase"/>
    <property type="match status" value="1"/>
</dbReference>
<dbReference type="Pfam" id="PF00534">
    <property type="entry name" value="Glycos_transf_1"/>
    <property type="match status" value="1"/>
</dbReference>
<dbReference type="GO" id="GO:0016757">
    <property type="term" value="F:glycosyltransferase activity"/>
    <property type="evidence" value="ECO:0007669"/>
    <property type="project" value="InterPro"/>
</dbReference>
<feature type="domain" description="Glycosyl transferase family 1" evidence="1">
    <location>
        <begin position="225"/>
        <end position="386"/>
    </location>
</feature>
<dbReference type="PANTHER" id="PTHR12526">
    <property type="entry name" value="GLYCOSYLTRANSFERASE"/>
    <property type="match status" value="1"/>
</dbReference>
<reference evidence="3" key="1">
    <citation type="journal article" date="2021" name="Science">
        <title>Hunting the eagle killer: A cyanobacterial neurotoxin causes vacuolar myelinopathy.</title>
        <authorList>
            <person name="Breinlinger S."/>
            <person name="Phillips T.J."/>
            <person name="Haram B.N."/>
            <person name="Mares J."/>
            <person name="Martinez Yerena J.A."/>
            <person name="Hrouzek P."/>
            <person name="Sobotka R."/>
            <person name="Henderson W.M."/>
            <person name="Schmieder P."/>
            <person name="Williams S.M."/>
            <person name="Lauderdale J.D."/>
            <person name="Wilde H.D."/>
            <person name="Gerrin W."/>
            <person name="Kust A."/>
            <person name="Washington J.W."/>
            <person name="Wagner C."/>
            <person name="Geier B."/>
            <person name="Liebeke M."/>
            <person name="Enke H."/>
            <person name="Niedermeyer T.H.J."/>
            <person name="Wilde S.B."/>
        </authorList>
    </citation>
    <scope>NUCLEOTIDE SEQUENCE [LARGE SCALE GENOMIC DNA]</scope>
    <source>
        <strain evidence="3">Thurmond2011</strain>
    </source>
</reference>
<name>A0AAP5M8H1_9CYAN</name>
<organism evidence="2 3">
    <name type="scientific">Aetokthonos hydrillicola Thurmond2011</name>
    <dbReference type="NCBI Taxonomy" id="2712845"/>
    <lineage>
        <taxon>Bacteria</taxon>
        <taxon>Bacillati</taxon>
        <taxon>Cyanobacteriota</taxon>
        <taxon>Cyanophyceae</taxon>
        <taxon>Nostocales</taxon>
        <taxon>Hapalosiphonaceae</taxon>
        <taxon>Aetokthonos</taxon>
    </lineage>
</organism>
<evidence type="ECO:0000259" key="1">
    <source>
        <dbReference type="Pfam" id="PF00534"/>
    </source>
</evidence>
<protein>
    <submittedName>
        <fullName evidence="2">Glycosyltransferase</fullName>
    </submittedName>
</protein>